<evidence type="ECO:0000259" key="3">
    <source>
        <dbReference type="Pfam" id="PF21789"/>
    </source>
</evidence>
<reference evidence="4" key="1">
    <citation type="submission" date="2019-08" db="EMBL/GenBank/DDBJ databases">
        <title>The genome of the North American firefly Photinus pyralis.</title>
        <authorList>
            <consortium name="Photinus pyralis genome working group"/>
            <person name="Fallon T.R."/>
            <person name="Sander Lower S.E."/>
            <person name="Weng J.-K."/>
        </authorList>
    </citation>
    <scope>NUCLEOTIDE SEQUENCE</scope>
    <source>
        <strain evidence="4">TRF0915ILg1</strain>
        <tissue evidence="4">Whole body</tissue>
    </source>
</reference>
<keyword evidence="5" id="KW-1185">Reference proteome</keyword>
<dbReference type="AlphaFoldDB" id="A0A8K0G555"/>
<evidence type="ECO:0000313" key="5">
    <source>
        <dbReference type="Proteomes" id="UP000801492"/>
    </source>
</evidence>
<proteinExistence type="predicted"/>
<organism evidence="4 5">
    <name type="scientific">Ignelater luminosus</name>
    <name type="common">Cucubano</name>
    <name type="synonym">Pyrophorus luminosus</name>
    <dbReference type="NCBI Taxonomy" id="2038154"/>
    <lineage>
        <taxon>Eukaryota</taxon>
        <taxon>Metazoa</taxon>
        <taxon>Ecdysozoa</taxon>
        <taxon>Arthropoda</taxon>
        <taxon>Hexapoda</taxon>
        <taxon>Insecta</taxon>
        <taxon>Pterygota</taxon>
        <taxon>Neoptera</taxon>
        <taxon>Endopterygota</taxon>
        <taxon>Coleoptera</taxon>
        <taxon>Polyphaga</taxon>
        <taxon>Elateriformia</taxon>
        <taxon>Elateroidea</taxon>
        <taxon>Elateridae</taxon>
        <taxon>Agrypninae</taxon>
        <taxon>Pyrophorini</taxon>
        <taxon>Ignelater</taxon>
    </lineage>
</organism>
<sequence>MSFLFLDQPHGALLALICLGVERKYVPVNAEIEVTLDCEQDTEISKIEQNMQVVTPDISKEVIQPSKKKYIIKKLNQVVTGKRMWLFEDSNNDVDQLQPSPSKKRCSFLGQVAVTRQKSLTPRCKKLYKSVIGWSKKTARLQYKLKNYQTRLECANKIAKSEQFQNLMFKVNPTTYNFILQQIRNQKLPSKVRRFTLEEKIFAVTLLKASGKGYRLLSKIFALPSVRTLTNLLSKLPFGTGINKQLFNSLKETVQKLPSKDRNSDRIQGLSDDGVTRKIALADHATVFMIKGLRTQWKQALSFIFSSGPLKSTDLKKQIVGSANQSAIALLVEDTKESFLQLNMENQSFGFIINNKETIPLYDVLHLFKDHMNKMKVSYATQVFSHQVGSLMLRIPLWGIQNEEYTLDNMLFEEKFQYVIPRNLNQDALENFFGCLRSHGVRNTSPDVSHFINSFKILIINNYMAVHSPGKNCEKDYSCGALDNLRCLLTGEVEPGMKPLEEENRNDNLKVKPYKKVKSRVAKWNVEIYEGIDENHRGKPGYEGRNKISAEQSQKARERQKKAKYHHFRALAGSRQKLRCERQNRKIFRKGATSDNKDNKCNEE</sequence>
<feature type="region of interest" description="Disordered" evidence="1">
    <location>
        <begin position="535"/>
        <end position="567"/>
    </location>
</feature>
<dbReference type="InterPro" id="IPR048365">
    <property type="entry name" value="TNP-like_RNaseH_N"/>
</dbReference>
<feature type="compositionally biased region" description="Basic residues" evidence="1">
    <location>
        <begin position="558"/>
        <end position="567"/>
    </location>
</feature>
<evidence type="ECO:0000256" key="1">
    <source>
        <dbReference type="SAM" id="MobiDB-lite"/>
    </source>
</evidence>
<dbReference type="Pfam" id="PF21789">
    <property type="entry name" value="TNP-like_RNaseH_C"/>
    <property type="match status" value="1"/>
</dbReference>
<evidence type="ECO:0000259" key="2">
    <source>
        <dbReference type="Pfam" id="PF21787"/>
    </source>
</evidence>
<dbReference type="Pfam" id="PF21787">
    <property type="entry name" value="TNP-like_RNaseH_N"/>
    <property type="match status" value="1"/>
</dbReference>
<dbReference type="EMBL" id="VTPC01088189">
    <property type="protein sequence ID" value="KAF2886276.1"/>
    <property type="molecule type" value="Genomic_DNA"/>
</dbReference>
<feature type="region of interest" description="Disordered" evidence="1">
    <location>
        <begin position="582"/>
        <end position="604"/>
    </location>
</feature>
<feature type="domain" description="Transposable element P transposase-like RNase H" evidence="2">
    <location>
        <begin position="261"/>
        <end position="320"/>
    </location>
</feature>
<dbReference type="InterPro" id="IPR048367">
    <property type="entry name" value="TNP-like_RNaseH_C"/>
</dbReference>
<name>A0A8K0G555_IGNLU</name>
<comment type="caution">
    <text evidence="4">The sequence shown here is derived from an EMBL/GenBank/DDBJ whole genome shotgun (WGS) entry which is preliminary data.</text>
</comment>
<evidence type="ECO:0000313" key="4">
    <source>
        <dbReference type="EMBL" id="KAF2886276.1"/>
    </source>
</evidence>
<dbReference type="OrthoDB" id="6763795at2759"/>
<feature type="domain" description="Transposable element P transposase-like RNase H C-terminal" evidence="3">
    <location>
        <begin position="424"/>
        <end position="456"/>
    </location>
</feature>
<gene>
    <name evidence="4" type="ORF">ILUMI_19895</name>
</gene>
<dbReference type="Proteomes" id="UP000801492">
    <property type="component" value="Unassembled WGS sequence"/>
</dbReference>
<protein>
    <recommendedName>
        <fullName evidence="6">Transposable element P transposase</fullName>
    </recommendedName>
</protein>
<evidence type="ECO:0008006" key="6">
    <source>
        <dbReference type="Google" id="ProtNLM"/>
    </source>
</evidence>
<feature type="compositionally biased region" description="Basic and acidic residues" evidence="1">
    <location>
        <begin position="535"/>
        <end position="548"/>
    </location>
</feature>
<accession>A0A8K0G555</accession>
<feature type="compositionally biased region" description="Basic and acidic residues" evidence="1">
    <location>
        <begin position="595"/>
        <end position="604"/>
    </location>
</feature>